<evidence type="ECO:0008006" key="3">
    <source>
        <dbReference type="Google" id="ProtNLM"/>
    </source>
</evidence>
<dbReference type="EMBL" id="CP073720">
    <property type="protein sequence ID" value="UWP81376.1"/>
    <property type="molecule type" value="Genomic_DNA"/>
</dbReference>
<sequence length="125" mass="13428">MPDEIALAIATALATKGTEAAVAEGRTALAALARTILDRFRRGSREADALQEAAARPGDRERQLVLAELLSRALADDPRFAGRVLTQWRAVQEELTLDRGAVSNHFSGAADKVVQARDIHGDITL</sequence>
<dbReference type="RefSeq" id="WP_259859140.1">
    <property type="nucleotide sequence ID" value="NZ_BAAAST010000002.1"/>
</dbReference>
<evidence type="ECO:0000313" key="1">
    <source>
        <dbReference type="EMBL" id="UWP81376.1"/>
    </source>
</evidence>
<protein>
    <recommendedName>
        <fullName evidence="3">Chorismate mutase</fullName>
    </recommendedName>
</protein>
<keyword evidence="2" id="KW-1185">Reference proteome</keyword>
<organism evidence="1 2">
    <name type="scientific">Dactylosporangium fulvum</name>
    <dbReference type="NCBI Taxonomy" id="53359"/>
    <lineage>
        <taxon>Bacteria</taxon>
        <taxon>Bacillati</taxon>
        <taxon>Actinomycetota</taxon>
        <taxon>Actinomycetes</taxon>
        <taxon>Micromonosporales</taxon>
        <taxon>Micromonosporaceae</taxon>
        <taxon>Dactylosporangium</taxon>
    </lineage>
</organism>
<gene>
    <name evidence="1" type="ORF">Dfulv_40670</name>
</gene>
<accession>A0ABY5VX02</accession>
<evidence type="ECO:0000313" key="2">
    <source>
        <dbReference type="Proteomes" id="UP001059617"/>
    </source>
</evidence>
<reference evidence="1" key="2">
    <citation type="submission" date="2022-09" db="EMBL/GenBank/DDBJ databases">
        <title>Biosynthetic gene clusters of Dactylosporangioum fulvum.</title>
        <authorList>
            <person name="Caradec T."/>
        </authorList>
    </citation>
    <scope>NUCLEOTIDE SEQUENCE</scope>
    <source>
        <strain evidence="1">NRRL B-16292</strain>
    </source>
</reference>
<dbReference type="Proteomes" id="UP001059617">
    <property type="component" value="Chromosome"/>
</dbReference>
<name>A0ABY5VX02_9ACTN</name>
<proteinExistence type="predicted"/>
<reference evidence="1" key="1">
    <citation type="submission" date="2021-04" db="EMBL/GenBank/DDBJ databases">
        <authorList>
            <person name="Hartkoorn R.C."/>
            <person name="Beaudoing E."/>
            <person name="Hot D."/>
        </authorList>
    </citation>
    <scope>NUCLEOTIDE SEQUENCE</scope>
    <source>
        <strain evidence="1">NRRL B-16292</strain>
    </source>
</reference>